<feature type="compositionally biased region" description="Basic and acidic residues" evidence="1">
    <location>
        <begin position="78"/>
        <end position="91"/>
    </location>
</feature>
<protein>
    <submittedName>
        <fullName evidence="2">Uncharacterized protein</fullName>
    </submittedName>
</protein>
<keyword evidence="3" id="KW-1185">Reference proteome</keyword>
<evidence type="ECO:0000256" key="1">
    <source>
        <dbReference type="SAM" id="MobiDB-lite"/>
    </source>
</evidence>
<gene>
    <name evidence="2" type="ORF">GOP47_0009451</name>
</gene>
<feature type="non-terminal residue" evidence="2">
    <location>
        <position position="1"/>
    </location>
</feature>
<organism evidence="2 3">
    <name type="scientific">Adiantum capillus-veneris</name>
    <name type="common">Maidenhair fern</name>
    <dbReference type="NCBI Taxonomy" id="13818"/>
    <lineage>
        <taxon>Eukaryota</taxon>
        <taxon>Viridiplantae</taxon>
        <taxon>Streptophyta</taxon>
        <taxon>Embryophyta</taxon>
        <taxon>Tracheophyta</taxon>
        <taxon>Polypodiopsida</taxon>
        <taxon>Polypodiidae</taxon>
        <taxon>Polypodiales</taxon>
        <taxon>Pteridineae</taxon>
        <taxon>Pteridaceae</taxon>
        <taxon>Vittarioideae</taxon>
        <taxon>Adiantum</taxon>
    </lineage>
</organism>
<proteinExistence type="predicted"/>
<evidence type="ECO:0000313" key="3">
    <source>
        <dbReference type="Proteomes" id="UP000886520"/>
    </source>
</evidence>
<dbReference type="OrthoDB" id="10535454at2759"/>
<dbReference type="AlphaFoldDB" id="A0A9D4UW83"/>
<sequence>QDKDQRPEESDFHRSYLDSKLGAAARNLASKQPPKKVDDMQERGLAPAAEKAKKGDIEAADAPRKAAEEGAAGSANERVAEDINDAKDKTKGSMYSATDTLSSLKDTLLGKSTGNDNR</sequence>
<reference evidence="2" key="1">
    <citation type="submission" date="2021-01" db="EMBL/GenBank/DDBJ databases">
        <title>Adiantum capillus-veneris genome.</title>
        <authorList>
            <person name="Fang Y."/>
            <person name="Liao Q."/>
        </authorList>
    </citation>
    <scope>NUCLEOTIDE SEQUENCE</scope>
    <source>
        <strain evidence="2">H3</strain>
        <tissue evidence="2">Leaf</tissue>
    </source>
</reference>
<dbReference type="Proteomes" id="UP000886520">
    <property type="component" value="Chromosome 9"/>
</dbReference>
<evidence type="ECO:0000313" key="2">
    <source>
        <dbReference type="EMBL" id="KAI5075375.1"/>
    </source>
</evidence>
<accession>A0A9D4UW83</accession>
<feature type="region of interest" description="Disordered" evidence="1">
    <location>
        <begin position="28"/>
        <end position="118"/>
    </location>
</feature>
<dbReference type="EMBL" id="JABFUD020000009">
    <property type="protein sequence ID" value="KAI5075375.1"/>
    <property type="molecule type" value="Genomic_DNA"/>
</dbReference>
<comment type="caution">
    <text evidence="2">The sequence shown here is derived from an EMBL/GenBank/DDBJ whole genome shotgun (WGS) entry which is preliminary data.</text>
</comment>
<name>A0A9D4UW83_ADICA</name>
<feature type="compositionally biased region" description="Basic and acidic residues" evidence="1">
    <location>
        <begin position="50"/>
        <end position="68"/>
    </location>
</feature>
<feature type="compositionally biased region" description="Low complexity" evidence="1">
    <location>
        <begin position="96"/>
        <end position="118"/>
    </location>
</feature>